<feature type="domain" description="CAAX prenyl protease 2/Lysostaphin resistance protein A-like" evidence="2">
    <location>
        <begin position="175"/>
        <end position="272"/>
    </location>
</feature>
<comment type="caution">
    <text evidence="3">The sequence shown here is derived from an EMBL/GenBank/DDBJ whole genome shotgun (WGS) entry which is preliminary data.</text>
</comment>
<dbReference type="InterPro" id="IPR003675">
    <property type="entry name" value="Rce1/LyrA-like_dom"/>
</dbReference>
<keyword evidence="1" id="KW-1133">Transmembrane helix</keyword>
<dbReference type="GO" id="GO:0080120">
    <property type="term" value="P:CAAX-box protein maturation"/>
    <property type="evidence" value="ECO:0007669"/>
    <property type="project" value="UniProtKB-ARBA"/>
</dbReference>
<proteinExistence type="predicted"/>
<organism evidence="3 4">
    <name type="scientific">Diacronema lutheri</name>
    <name type="common">Unicellular marine alga</name>
    <name type="synonym">Monochrysis lutheri</name>
    <dbReference type="NCBI Taxonomy" id="2081491"/>
    <lineage>
        <taxon>Eukaryota</taxon>
        <taxon>Haptista</taxon>
        <taxon>Haptophyta</taxon>
        <taxon>Pavlovophyceae</taxon>
        <taxon>Pavlovales</taxon>
        <taxon>Pavlovaceae</taxon>
        <taxon>Diacronema</taxon>
    </lineage>
</organism>
<keyword evidence="1" id="KW-0472">Membrane</keyword>
<keyword evidence="1" id="KW-0812">Transmembrane</keyword>
<reference evidence="3" key="1">
    <citation type="submission" date="2021-05" db="EMBL/GenBank/DDBJ databases">
        <title>The genome of the haptophyte Pavlova lutheri (Diacronema luteri, Pavlovales) - a model for lipid biosynthesis in eukaryotic algae.</title>
        <authorList>
            <person name="Hulatt C.J."/>
            <person name="Posewitz M.C."/>
        </authorList>
    </citation>
    <scope>NUCLEOTIDE SEQUENCE</scope>
    <source>
        <strain evidence="3">NIVA-4/92</strain>
    </source>
</reference>
<dbReference type="OrthoDB" id="337361at2759"/>
<dbReference type="Proteomes" id="UP000751190">
    <property type="component" value="Unassembled WGS sequence"/>
</dbReference>
<dbReference type="Pfam" id="PF02517">
    <property type="entry name" value="Rce1-like"/>
    <property type="match status" value="1"/>
</dbReference>
<feature type="transmembrane region" description="Helical" evidence="1">
    <location>
        <begin position="232"/>
        <end position="249"/>
    </location>
</feature>
<name>A0A8J5XK01_DIALT</name>
<evidence type="ECO:0000313" key="4">
    <source>
        <dbReference type="Proteomes" id="UP000751190"/>
    </source>
</evidence>
<dbReference type="GO" id="GO:0004175">
    <property type="term" value="F:endopeptidase activity"/>
    <property type="evidence" value="ECO:0007669"/>
    <property type="project" value="UniProtKB-ARBA"/>
</dbReference>
<feature type="transmembrane region" description="Helical" evidence="1">
    <location>
        <begin position="86"/>
        <end position="105"/>
    </location>
</feature>
<evidence type="ECO:0000313" key="3">
    <source>
        <dbReference type="EMBL" id="KAG8470651.1"/>
    </source>
</evidence>
<feature type="transmembrane region" description="Helical" evidence="1">
    <location>
        <begin position="258"/>
        <end position="279"/>
    </location>
</feature>
<dbReference type="AlphaFoldDB" id="A0A8J5XK01"/>
<feature type="transmembrane region" description="Helical" evidence="1">
    <location>
        <begin position="58"/>
        <end position="80"/>
    </location>
</feature>
<sequence length="292" mass="32486">MSPRSEHALSCEVDRSATTDLQPLKAAWLHSRPELPLPIEDARASRAGDAPRSARRAALAHVIALLPTVLMWFFCVVLRAAIPAVFAFHACMLLSMLAFCALYRLDPWGLVPTRADVRRNLAACRLSFVSISVGSIAIYLGCRSGSAPGEYLGVPLSTLRALIELFGIHEPPLPYAFFGLYFTLANPLLEEVFWRTFLHNELGAERPWAKALLAHDFALYHLFITSSLMPHWFSFCCAYPFLVGFGLALDRIARDERFGIVTAIGVHAGMDLAAAFWILDLRFGWLDILQRA</sequence>
<gene>
    <name evidence="3" type="ORF">KFE25_009072</name>
</gene>
<dbReference type="EMBL" id="JAGTXO010000001">
    <property type="protein sequence ID" value="KAG8470651.1"/>
    <property type="molecule type" value="Genomic_DNA"/>
</dbReference>
<protein>
    <recommendedName>
        <fullName evidence="2">CAAX prenyl protease 2/Lysostaphin resistance protein A-like domain-containing protein</fullName>
    </recommendedName>
</protein>
<accession>A0A8J5XK01</accession>
<evidence type="ECO:0000256" key="1">
    <source>
        <dbReference type="SAM" id="Phobius"/>
    </source>
</evidence>
<keyword evidence="4" id="KW-1185">Reference proteome</keyword>
<feature type="transmembrane region" description="Helical" evidence="1">
    <location>
        <begin position="126"/>
        <end position="146"/>
    </location>
</feature>
<evidence type="ECO:0000259" key="2">
    <source>
        <dbReference type="Pfam" id="PF02517"/>
    </source>
</evidence>